<keyword evidence="2 8" id="KW-0812">Transmembrane</keyword>
<name>A0A8J7AJE8_9CYAN</name>
<evidence type="ECO:0000256" key="6">
    <source>
        <dbReference type="ARBA" id="ARBA00023136"/>
    </source>
</evidence>
<comment type="caution">
    <text evidence="9">The sequence shown here is derived from an EMBL/GenBank/DDBJ whole genome shotgun (WGS) entry which is preliminary data.</text>
</comment>
<evidence type="ECO:0000256" key="4">
    <source>
        <dbReference type="ARBA" id="ARBA00022803"/>
    </source>
</evidence>
<accession>A0A8J7AJE8</accession>
<dbReference type="Pfam" id="PF04505">
    <property type="entry name" value="CD225"/>
    <property type="match status" value="1"/>
</dbReference>
<keyword evidence="10" id="KW-1185">Reference proteome</keyword>
<dbReference type="PANTHER" id="PTHR44858">
    <property type="entry name" value="TETRATRICOPEPTIDE REPEAT PROTEIN 6"/>
    <property type="match status" value="1"/>
</dbReference>
<dbReference type="InterPro" id="IPR011990">
    <property type="entry name" value="TPR-like_helical_dom_sf"/>
</dbReference>
<sequence length="384" mass="42822">MSLPSQTWYRRQRAKLAYRQSLTLVRQAAPAAAIAAFERAIADHPEPSEVLVDCGLCRRQLGDSAGALADFEHAIAADHTHARAYANRGLLRYENGDQDGALTDWAEALRYRPGYADVRYSRALVYLSRQDYAAALEDLDQALVDSPNLAQAYLHRGNLRQLMGDRVGAIQDWELAVCNDFGLEQAKQQLSEAKQTAYDQQLTHLLQPILAEPDPEKLNIQVHHSGNRLDITIRRQLGTGINYYTLPAQIRQRLVPLQLAEVEKFQLYGYVADSTRPEWSQSYGLYKGQPCPPSNWQMALSALLVFPPFGIPALIYAAHVKKYYQSGCYIESLRASKTVKGLCLAGSATLCFLAMFPLGYAAFASIRELPPSLPQRVERPNSGP</sequence>
<organism evidence="9 10">
    <name type="scientific">Vasconcelosia minhoensis LEGE 07310</name>
    <dbReference type="NCBI Taxonomy" id="915328"/>
    <lineage>
        <taxon>Bacteria</taxon>
        <taxon>Bacillati</taxon>
        <taxon>Cyanobacteriota</taxon>
        <taxon>Cyanophyceae</taxon>
        <taxon>Nodosilineales</taxon>
        <taxon>Cymatolegaceae</taxon>
        <taxon>Vasconcelosia</taxon>
        <taxon>Vasconcelosia minhoensis</taxon>
    </lineage>
</organism>
<evidence type="ECO:0000256" key="5">
    <source>
        <dbReference type="ARBA" id="ARBA00022989"/>
    </source>
</evidence>
<proteinExistence type="predicted"/>
<protein>
    <submittedName>
        <fullName evidence="9">Tetratricopeptide repeat protein</fullName>
    </submittedName>
</protein>
<evidence type="ECO:0000256" key="7">
    <source>
        <dbReference type="PROSITE-ProRule" id="PRU00339"/>
    </source>
</evidence>
<comment type="subcellular location">
    <subcellularLocation>
        <location evidence="1">Membrane</location>
    </subcellularLocation>
</comment>
<evidence type="ECO:0000256" key="3">
    <source>
        <dbReference type="ARBA" id="ARBA00022737"/>
    </source>
</evidence>
<dbReference type="GO" id="GO:0009279">
    <property type="term" value="C:cell outer membrane"/>
    <property type="evidence" value="ECO:0007669"/>
    <property type="project" value="TreeGrafter"/>
</dbReference>
<dbReference type="InterPro" id="IPR050498">
    <property type="entry name" value="Ycf3"/>
</dbReference>
<reference evidence="9" key="1">
    <citation type="submission" date="2020-10" db="EMBL/GenBank/DDBJ databases">
        <authorList>
            <person name="Castelo-Branco R."/>
            <person name="Eusebio N."/>
            <person name="Adriana R."/>
            <person name="Vieira A."/>
            <person name="Brugerolle De Fraissinette N."/>
            <person name="Rezende De Castro R."/>
            <person name="Schneider M.P."/>
            <person name="Vasconcelos V."/>
            <person name="Leao P.N."/>
        </authorList>
    </citation>
    <scope>NUCLEOTIDE SEQUENCE</scope>
    <source>
        <strain evidence="9">LEGE 07310</strain>
    </source>
</reference>
<gene>
    <name evidence="9" type="ORF">IQ241_23260</name>
</gene>
<dbReference type="InterPro" id="IPR019734">
    <property type="entry name" value="TPR_rpt"/>
</dbReference>
<feature type="repeat" description="TPR" evidence="7">
    <location>
        <begin position="116"/>
        <end position="149"/>
    </location>
</feature>
<dbReference type="Proteomes" id="UP000636505">
    <property type="component" value="Unassembled WGS sequence"/>
</dbReference>
<evidence type="ECO:0000256" key="2">
    <source>
        <dbReference type="ARBA" id="ARBA00022692"/>
    </source>
</evidence>
<keyword evidence="6 8" id="KW-0472">Membrane</keyword>
<dbReference type="SMART" id="SM00028">
    <property type="entry name" value="TPR"/>
    <property type="match status" value="5"/>
</dbReference>
<dbReference type="InterPro" id="IPR007593">
    <property type="entry name" value="CD225/Dispanin_fam"/>
</dbReference>
<dbReference type="Pfam" id="PF13432">
    <property type="entry name" value="TPR_16"/>
    <property type="match status" value="2"/>
</dbReference>
<feature type="transmembrane region" description="Helical" evidence="8">
    <location>
        <begin position="296"/>
        <end position="318"/>
    </location>
</feature>
<evidence type="ECO:0000313" key="10">
    <source>
        <dbReference type="Proteomes" id="UP000636505"/>
    </source>
</evidence>
<dbReference type="PANTHER" id="PTHR44858:SF1">
    <property type="entry name" value="UDP-N-ACETYLGLUCOSAMINE--PEPTIDE N-ACETYLGLUCOSAMINYLTRANSFERASE SPINDLY-RELATED"/>
    <property type="match status" value="1"/>
</dbReference>
<keyword evidence="4 7" id="KW-0802">TPR repeat</keyword>
<dbReference type="SUPFAM" id="SSF48452">
    <property type="entry name" value="TPR-like"/>
    <property type="match status" value="1"/>
</dbReference>
<dbReference type="AlphaFoldDB" id="A0A8J7AJE8"/>
<dbReference type="PROSITE" id="PS50005">
    <property type="entry name" value="TPR"/>
    <property type="match status" value="2"/>
</dbReference>
<feature type="transmembrane region" description="Helical" evidence="8">
    <location>
        <begin position="339"/>
        <end position="363"/>
    </location>
</feature>
<dbReference type="GO" id="GO:0046813">
    <property type="term" value="P:receptor-mediated virion attachment to host cell"/>
    <property type="evidence" value="ECO:0007669"/>
    <property type="project" value="TreeGrafter"/>
</dbReference>
<evidence type="ECO:0000313" key="9">
    <source>
        <dbReference type="EMBL" id="MBE9080171.1"/>
    </source>
</evidence>
<feature type="repeat" description="TPR" evidence="7">
    <location>
        <begin position="82"/>
        <end position="115"/>
    </location>
</feature>
<dbReference type="RefSeq" id="WP_193911854.1">
    <property type="nucleotide sequence ID" value="NZ_JADEXG010000088.1"/>
</dbReference>
<dbReference type="Gene3D" id="1.25.40.10">
    <property type="entry name" value="Tetratricopeptide repeat domain"/>
    <property type="match status" value="2"/>
</dbReference>
<dbReference type="EMBL" id="JADEXG010000088">
    <property type="protein sequence ID" value="MBE9080171.1"/>
    <property type="molecule type" value="Genomic_DNA"/>
</dbReference>
<evidence type="ECO:0000256" key="1">
    <source>
        <dbReference type="ARBA" id="ARBA00004370"/>
    </source>
</evidence>
<keyword evidence="5 8" id="KW-1133">Transmembrane helix</keyword>
<keyword evidence="3" id="KW-0677">Repeat</keyword>
<evidence type="ECO:0000256" key="8">
    <source>
        <dbReference type="SAM" id="Phobius"/>
    </source>
</evidence>